<feature type="transmembrane region" description="Helical" evidence="2">
    <location>
        <begin position="133"/>
        <end position="153"/>
    </location>
</feature>
<dbReference type="AlphaFoldDB" id="A0A2U1ZY84"/>
<sequence length="308" mass="32595">MLILGYLVPSLVRRRQAAGDSCVDDRFSQELRVVARGGAGGRPRQETRLPSTRALVVSPSVPGPRGEELTVNRPTGMADRRTANEARRVAAVRAALAARRAEQAAAARRRLVLTVALVLVSGISWAAVALAQFSFLLAAFPTVVLAAVLWLGVRTARAERAEWAQVPTSLTEPRATRAAGPTYSPSQLRSHLSAEGAARPDAAPSDAAAGRLSWQTDDVPVEVPVEAEPEPVEVVAEVEEPAVAGSWTPVPVPVPTYTLKPVAVRREAAPYEAPVAPTTAEADVSLEVSIDEGIDLRAVLARRRAVGA</sequence>
<accession>A0A2U1ZY84</accession>
<feature type="transmembrane region" description="Helical" evidence="2">
    <location>
        <begin position="110"/>
        <end position="127"/>
    </location>
</feature>
<feature type="region of interest" description="Disordered" evidence="1">
    <location>
        <begin position="172"/>
        <end position="210"/>
    </location>
</feature>
<dbReference type="EMBL" id="PYHR01000002">
    <property type="protein sequence ID" value="PWD51955.1"/>
    <property type="molecule type" value="Genomic_DNA"/>
</dbReference>
<keyword evidence="4" id="KW-1185">Reference proteome</keyword>
<proteinExistence type="predicted"/>
<keyword evidence="2" id="KW-0472">Membrane</keyword>
<reference evidence="3 4" key="1">
    <citation type="submission" date="2018-03" db="EMBL/GenBank/DDBJ databases">
        <title>Genome assembly of novel Miniimonas species PCH200.</title>
        <authorList>
            <person name="Thakur V."/>
            <person name="Kumar V."/>
            <person name="Singh D."/>
        </authorList>
    </citation>
    <scope>NUCLEOTIDE SEQUENCE [LARGE SCALE GENOMIC DNA]</scope>
    <source>
        <strain evidence="3 4">PCH200</strain>
    </source>
</reference>
<organism evidence="3 4">
    <name type="scientific">Serinibacter arcticus</name>
    <dbReference type="NCBI Taxonomy" id="1655435"/>
    <lineage>
        <taxon>Bacteria</taxon>
        <taxon>Bacillati</taxon>
        <taxon>Actinomycetota</taxon>
        <taxon>Actinomycetes</taxon>
        <taxon>Micrococcales</taxon>
        <taxon>Beutenbergiaceae</taxon>
        <taxon>Serinibacter</taxon>
    </lineage>
</organism>
<gene>
    <name evidence="3" type="ORF">C8046_16190</name>
</gene>
<feature type="compositionally biased region" description="Low complexity" evidence="1">
    <location>
        <begin position="196"/>
        <end position="210"/>
    </location>
</feature>
<keyword evidence="2" id="KW-0812">Transmembrane</keyword>
<comment type="caution">
    <text evidence="3">The sequence shown here is derived from an EMBL/GenBank/DDBJ whole genome shotgun (WGS) entry which is preliminary data.</text>
</comment>
<evidence type="ECO:0000313" key="4">
    <source>
        <dbReference type="Proteomes" id="UP000245166"/>
    </source>
</evidence>
<evidence type="ECO:0000256" key="1">
    <source>
        <dbReference type="SAM" id="MobiDB-lite"/>
    </source>
</evidence>
<evidence type="ECO:0000256" key="2">
    <source>
        <dbReference type="SAM" id="Phobius"/>
    </source>
</evidence>
<dbReference type="Proteomes" id="UP000245166">
    <property type="component" value="Unassembled WGS sequence"/>
</dbReference>
<protein>
    <submittedName>
        <fullName evidence="3">Uncharacterized protein</fullName>
    </submittedName>
</protein>
<evidence type="ECO:0000313" key="3">
    <source>
        <dbReference type="EMBL" id="PWD51955.1"/>
    </source>
</evidence>
<keyword evidence="2" id="KW-1133">Transmembrane helix</keyword>
<name>A0A2U1ZY84_9MICO</name>